<sequence>MTNSSDLIICGPGGLSLVCGMAVAVLSFLNKKRFSTICTLYREKFGSLPVGAVIFDKVDSIGFSSGYAAKINFIVNPLIFGKSSVDSSNDDVSFIRGLPTHLKNWFIVEYAFSALGLLSIIIAGAVLHFR</sequence>
<dbReference type="AlphaFoldDB" id="A0A443VHY8"/>
<organism evidence="1 2">
    <name type="scientific">Raoultella planticola</name>
    <name type="common">Klebsiella planticola</name>
    <dbReference type="NCBI Taxonomy" id="575"/>
    <lineage>
        <taxon>Bacteria</taxon>
        <taxon>Pseudomonadati</taxon>
        <taxon>Pseudomonadota</taxon>
        <taxon>Gammaproteobacteria</taxon>
        <taxon>Enterobacterales</taxon>
        <taxon>Enterobacteriaceae</taxon>
        <taxon>Klebsiella/Raoultella group</taxon>
        <taxon>Raoultella</taxon>
    </lineage>
</organism>
<dbReference type="RefSeq" id="WP_073554152.1">
    <property type="nucleotide sequence ID" value="NZ_ABZSJN020000647.1"/>
</dbReference>
<gene>
    <name evidence="1" type="ORF">DN603_22245</name>
</gene>
<comment type="caution">
    <text evidence="1">The sequence shown here is derived from an EMBL/GenBank/DDBJ whole genome shotgun (WGS) entry which is preliminary data.</text>
</comment>
<accession>A0A443VHY8</accession>
<proteinExistence type="predicted"/>
<reference evidence="1 2" key="1">
    <citation type="submission" date="2018-06" db="EMBL/GenBank/DDBJ databases">
        <title>Carbapenemase-producing Enterobacteriaceae present in wastewater treatment plant effluent and nearby surface waters in the US.</title>
        <authorList>
            <person name="Mathys D.A."/>
            <person name="Mollenkopf D.F."/>
            <person name="Feicht S.M."/>
            <person name="Adams R.J."/>
            <person name="Albers A.L."/>
            <person name="Stuever D.M."/>
            <person name="Daniels J.B."/>
            <person name="Wittum T.E."/>
        </authorList>
    </citation>
    <scope>NUCLEOTIDE SEQUENCE [LARGE SCALE GENOMIC DNA]</scope>
    <source>
        <strain evidence="1 2">GEO_47_Down_B</strain>
    </source>
</reference>
<evidence type="ECO:0000313" key="2">
    <source>
        <dbReference type="Proteomes" id="UP000288843"/>
    </source>
</evidence>
<dbReference type="Proteomes" id="UP000288843">
    <property type="component" value="Unassembled WGS sequence"/>
</dbReference>
<name>A0A443VHY8_RAOPL</name>
<dbReference type="EMBL" id="QKOX01000028">
    <property type="protein sequence ID" value="RWT19122.1"/>
    <property type="molecule type" value="Genomic_DNA"/>
</dbReference>
<evidence type="ECO:0000313" key="1">
    <source>
        <dbReference type="EMBL" id="RWT19122.1"/>
    </source>
</evidence>
<protein>
    <submittedName>
        <fullName evidence="1">Uncharacterized protein</fullName>
    </submittedName>
</protein>